<name>A0A4Y2NJL9_ARAVE</name>
<accession>A0A4Y2NJL9</accession>
<keyword evidence="2" id="KW-1185">Reference proteome</keyword>
<dbReference type="AlphaFoldDB" id="A0A4Y2NJL9"/>
<proteinExistence type="predicted"/>
<dbReference type="EMBL" id="BGPR01009234">
    <property type="protein sequence ID" value="GBN38750.1"/>
    <property type="molecule type" value="Genomic_DNA"/>
</dbReference>
<dbReference type="Proteomes" id="UP000499080">
    <property type="component" value="Unassembled WGS sequence"/>
</dbReference>
<evidence type="ECO:0000313" key="2">
    <source>
        <dbReference type="Proteomes" id="UP000499080"/>
    </source>
</evidence>
<organism evidence="1 2">
    <name type="scientific">Araneus ventricosus</name>
    <name type="common">Orbweaver spider</name>
    <name type="synonym">Epeira ventricosa</name>
    <dbReference type="NCBI Taxonomy" id="182803"/>
    <lineage>
        <taxon>Eukaryota</taxon>
        <taxon>Metazoa</taxon>
        <taxon>Ecdysozoa</taxon>
        <taxon>Arthropoda</taxon>
        <taxon>Chelicerata</taxon>
        <taxon>Arachnida</taxon>
        <taxon>Araneae</taxon>
        <taxon>Araneomorphae</taxon>
        <taxon>Entelegynae</taxon>
        <taxon>Araneoidea</taxon>
        <taxon>Araneidae</taxon>
        <taxon>Araneus</taxon>
    </lineage>
</organism>
<comment type="caution">
    <text evidence="1">The sequence shown here is derived from an EMBL/GenBank/DDBJ whole genome shotgun (WGS) entry which is preliminary data.</text>
</comment>
<reference evidence="1 2" key="1">
    <citation type="journal article" date="2019" name="Sci. Rep.">
        <title>Orb-weaving spider Araneus ventricosus genome elucidates the spidroin gene catalogue.</title>
        <authorList>
            <person name="Kono N."/>
            <person name="Nakamura H."/>
            <person name="Ohtoshi R."/>
            <person name="Moran D.A.P."/>
            <person name="Shinohara A."/>
            <person name="Yoshida Y."/>
            <person name="Fujiwara M."/>
            <person name="Mori M."/>
            <person name="Tomita M."/>
            <person name="Arakawa K."/>
        </authorList>
    </citation>
    <scope>NUCLEOTIDE SEQUENCE [LARGE SCALE GENOMIC DNA]</scope>
</reference>
<evidence type="ECO:0000313" key="1">
    <source>
        <dbReference type="EMBL" id="GBN38750.1"/>
    </source>
</evidence>
<protein>
    <submittedName>
        <fullName evidence="1">Uncharacterized protein</fullName>
    </submittedName>
</protein>
<gene>
    <name evidence="1" type="ORF">AVEN_125187_1</name>
</gene>
<sequence length="106" mass="12359">MKKCSFIPSSSYRQRKKKFVKLIFRSELLLQTTKVYMSKQARLHRIVDAGQRLLVPLHGGKDDYTLNGLRFQSFTKLFGKDNFNLDSLPPTLEAVFQHSLRTNQQI</sequence>